<dbReference type="AlphaFoldDB" id="A0A0A9FZB4"/>
<organism evidence="1">
    <name type="scientific">Arundo donax</name>
    <name type="common">Giant reed</name>
    <name type="synonym">Donax arundinaceus</name>
    <dbReference type="NCBI Taxonomy" id="35708"/>
    <lineage>
        <taxon>Eukaryota</taxon>
        <taxon>Viridiplantae</taxon>
        <taxon>Streptophyta</taxon>
        <taxon>Embryophyta</taxon>
        <taxon>Tracheophyta</taxon>
        <taxon>Spermatophyta</taxon>
        <taxon>Magnoliopsida</taxon>
        <taxon>Liliopsida</taxon>
        <taxon>Poales</taxon>
        <taxon>Poaceae</taxon>
        <taxon>PACMAD clade</taxon>
        <taxon>Arundinoideae</taxon>
        <taxon>Arundineae</taxon>
        <taxon>Arundo</taxon>
    </lineage>
</organism>
<protein>
    <submittedName>
        <fullName evidence="1">Uncharacterized protein</fullName>
    </submittedName>
</protein>
<reference evidence="1" key="1">
    <citation type="submission" date="2014-09" db="EMBL/GenBank/DDBJ databases">
        <authorList>
            <person name="Magalhaes I.L.F."/>
            <person name="Oliveira U."/>
            <person name="Santos F.R."/>
            <person name="Vidigal T.H.D.A."/>
            <person name="Brescovit A.D."/>
            <person name="Santos A.J."/>
        </authorList>
    </citation>
    <scope>NUCLEOTIDE SEQUENCE</scope>
    <source>
        <tissue evidence="1">Shoot tissue taken approximately 20 cm above the soil surface</tissue>
    </source>
</reference>
<dbReference type="EMBL" id="GBRH01182280">
    <property type="protein sequence ID" value="JAE15616.1"/>
    <property type="molecule type" value="Transcribed_RNA"/>
</dbReference>
<reference evidence="1" key="2">
    <citation type="journal article" date="2015" name="Data Brief">
        <title>Shoot transcriptome of the giant reed, Arundo donax.</title>
        <authorList>
            <person name="Barrero R.A."/>
            <person name="Guerrero F.D."/>
            <person name="Moolhuijzen P."/>
            <person name="Goolsby J.A."/>
            <person name="Tidwell J."/>
            <person name="Bellgard S.E."/>
            <person name="Bellgard M.I."/>
        </authorList>
    </citation>
    <scope>NUCLEOTIDE SEQUENCE</scope>
    <source>
        <tissue evidence="1">Shoot tissue taken approximately 20 cm above the soil surface</tissue>
    </source>
</reference>
<name>A0A0A9FZB4_ARUDO</name>
<proteinExistence type="predicted"/>
<sequence length="51" mass="5867">MEQHHDLILFDLLTLDLDGASHSPIECIPVSDSTPVYHWQLCSRYQHLCST</sequence>
<evidence type="ECO:0000313" key="1">
    <source>
        <dbReference type="EMBL" id="JAE15616.1"/>
    </source>
</evidence>
<accession>A0A0A9FZB4</accession>